<keyword evidence="1" id="KW-0812">Transmembrane</keyword>
<comment type="caution">
    <text evidence="2">The sequence shown here is derived from an EMBL/GenBank/DDBJ whole genome shotgun (WGS) entry which is preliminary data.</text>
</comment>
<dbReference type="Proteomes" id="UP000176269">
    <property type="component" value="Unassembled WGS sequence"/>
</dbReference>
<protein>
    <submittedName>
        <fullName evidence="2">Uncharacterized protein</fullName>
    </submittedName>
</protein>
<evidence type="ECO:0000313" key="2">
    <source>
        <dbReference type="EMBL" id="OGK59335.1"/>
    </source>
</evidence>
<evidence type="ECO:0000313" key="3">
    <source>
        <dbReference type="Proteomes" id="UP000176269"/>
    </source>
</evidence>
<dbReference type="EMBL" id="MGBC01000046">
    <property type="protein sequence ID" value="OGK59335.1"/>
    <property type="molecule type" value="Genomic_DNA"/>
</dbReference>
<keyword evidence="1" id="KW-0472">Membrane</keyword>
<organism evidence="2 3">
    <name type="scientific">Candidatus Roizmanbacteria bacterium RIFCSPLOWO2_02_FULL_43_10</name>
    <dbReference type="NCBI Taxonomy" id="1802078"/>
    <lineage>
        <taxon>Bacteria</taxon>
        <taxon>Candidatus Roizmaniibacteriota</taxon>
    </lineage>
</organism>
<gene>
    <name evidence="2" type="ORF">A3I56_02490</name>
</gene>
<evidence type="ECO:0000256" key="1">
    <source>
        <dbReference type="SAM" id="Phobius"/>
    </source>
</evidence>
<name>A0A1F7JUP5_9BACT</name>
<dbReference type="AlphaFoldDB" id="A0A1F7JUP5"/>
<sequence length="269" mass="31430">MRSVRIYKDDIREHVLRSLFFTDTVLASGGALVIALIWFAIFHFVLHFFSWGYFGTAVLVSEIFFIGFITQKVDNQPIYKIVPRSLKFKANKKEHRHSDLEPYFVDFEIQDNLIMRKNHIIKMYEVEPFDIALLNDQDREHFFVKLKQMIHVLPSQVQFIVRKEQAQVEDYSKHFFSLYNSANKKREPLINGYINDLSSLVKNHSFATMHHYAIFSVSCDIKNSNEKVKAIKKLSDLGIRFASSLSACNITVRPLIDDQLLHVAQTILR</sequence>
<feature type="transmembrane region" description="Helical" evidence="1">
    <location>
        <begin position="20"/>
        <end position="45"/>
    </location>
</feature>
<reference evidence="2 3" key="1">
    <citation type="journal article" date="2016" name="Nat. Commun.">
        <title>Thousands of microbial genomes shed light on interconnected biogeochemical processes in an aquifer system.</title>
        <authorList>
            <person name="Anantharaman K."/>
            <person name="Brown C.T."/>
            <person name="Hug L.A."/>
            <person name="Sharon I."/>
            <person name="Castelle C.J."/>
            <person name="Probst A.J."/>
            <person name="Thomas B.C."/>
            <person name="Singh A."/>
            <person name="Wilkins M.J."/>
            <person name="Karaoz U."/>
            <person name="Brodie E.L."/>
            <person name="Williams K.H."/>
            <person name="Hubbard S.S."/>
            <person name="Banfield J.F."/>
        </authorList>
    </citation>
    <scope>NUCLEOTIDE SEQUENCE [LARGE SCALE GENOMIC DNA]</scope>
</reference>
<feature type="transmembrane region" description="Helical" evidence="1">
    <location>
        <begin position="51"/>
        <end position="70"/>
    </location>
</feature>
<accession>A0A1F7JUP5</accession>
<proteinExistence type="predicted"/>
<keyword evidence="1" id="KW-1133">Transmembrane helix</keyword>